<dbReference type="EMBL" id="JACSIT010000113">
    <property type="protein sequence ID" value="MBC6994930.1"/>
    <property type="molecule type" value="Genomic_DNA"/>
</dbReference>
<gene>
    <name evidence="1" type="ORF">H9S92_12195</name>
</gene>
<evidence type="ECO:0000313" key="2">
    <source>
        <dbReference type="Proteomes" id="UP000650081"/>
    </source>
</evidence>
<keyword evidence="2" id="KW-1185">Reference proteome</keyword>
<dbReference type="Pfam" id="PF00404">
    <property type="entry name" value="Dockerin_1"/>
    <property type="match status" value="1"/>
</dbReference>
<reference evidence="1" key="1">
    <citation type="submission" date="2020-08" db="EMBL/GenBank/DDBJ databases">
        <title>Lewinella bacteria from marine environments.</title>
        <authorList>
            <person name="Zhong Y."/>
        </authorList>
    </citation>
    <scope>NUCLEOTIDE SEQUENCE</scope>
    <source>
        <strain evidence="1">KCTC 42187</strain>
    </source>
</reference>
<dbReference type="Proteomes" id="UP000650081">
    <property type="component" value="Unassembled WGS sequence"/>
</dbReference>
<accession>A0A923T7V4</accession>
<dbReference type="RefSeq" id="WP_187466992.1">
    <property type="nucleotide sequence ID" value="NZ_JACSIT010000113.1"/>
</dbReference>
<dbReference type="SUPFAM" id="SSF63446">
    <property type="entry name" value="Type I dockerin domain"/>
    <property type="match status" value="1"/>
</dbReference>
<organism evidence="1 2">
    <name type="scientific">Neolewinella lacunae</name>
    <dbReference type="NCBI Taxonomy" id="1517758"/>
    <lineage>
        <taxon>Bacteria</taxon>
        <taxon>Pseudomonadati</taxon>
        <taxon>Bacteroidota</taxon>
        <taxon>Saprospiria</taxon>
        <taxon>Saprospirales</taxon>
        <taxon>Lewinellaceae</taxon>
        <taxon>Neolewinella</taxon>
    </lineage>
</organism>
<dbReference type="InterPro" id="IPR036439">
    <property type="entry name" value="Dockerin_dom_sf"/>
</dbReference>
<comment type="caution">
    <text evidence="1">The sequence shown here is derived from an EMBL/GenBank/DDBJ whole genome shotgun (WGS) entry which is preliminary data.</text>
</comment>
<proteinExistence type="predicted"/>
<dbReference type="InterPro" id="IPR002105">
    <property type="entry name" value="Dockerin_1_rpt"/>
</dbReference>
<dbReference type="AlphaFoldDB" id="A0A923T7V4"/>
<dbReference type="GO" id="GO:0000272">
    <property type="term" value="P:polysaccharide catabolic process"/>
    <property type="evidence" value="ECO:0007669"/>
    <property type="project" value="InterPro"/>
</dbReference>
<sequence>MKNTSPFHPFTLSPFHPFTLSPFKLILFLALLLSPFLGNGPILAQTNTVSGSIINAPGSSSVAIPSRQVRFEFISTDPEFPSTFINTNSTTSNTYSLSYTGGPFFISDEARVFVNLATTPNPVVDVSCITTSDIIAINNYINGTQSFTSAQKVSADVDIDGYITLTDREMIRDVILGLEDRYTNSISVAGVSYTNRGVVFPTTAELSSLGDPISFSSNYFFDPIPTGSNPNKNFNSIILGDVNGTCSSYSSFSGENPSSSSSTGKHHNLYLSNASRQIVAGQTFDVTIGTKDFADLSLLSFRLKFQDGVRLIGVTTHENSPKDRNFRIGDHGEQLTVLAFLGSTNKLAHQAKTPIGQKEDFMTMRLQADRKIFDLAQFLSLDNASFENLVTKDDEVGNPYALSLEIIKNDLDVSTIISPNPFRENLTVNLPSPNFKLAKLLDLNGREYAQKSISEGQQVLIFNEGELNTLPVGTYILQLFSKSGEISSLKLVRN</sequence>
<evidence type="ECO:0000313" key="1">
    <source>
        <dbReference type="EMBL" id="MBC6994930.1"/>
    </source>
</evidence>
<dbReference type="GO" id="GO:0004553">
    <property type="term" value="F:hydrolase activity, hydrolyzing O-glycosyl compounds"/>
    <property type="evidence" value="ECO:0007669"/>
    <property type="project" value="InterPro"/>
</dbReference>
<dbReference type="NCBIfam" id="TIGR04183">
    <property type="entry name" value="Por_Secre_tail"/>
    <property type="match status" value="1"/>
</dbReference>
<protein>
    <submittedName>
        <fullName evidence="1">T9SS type A sorting domain-containing protein</fullName>
    </submittedName>
</protein>
<dbReference type="Gene3D" id="1.10.1330.10">
    <property type="entry name" value="Dockerin domain"/>
    <property type="match status" value="1"/>
</dbReference>
<dbReference type="InterPro" id="IPR026444">
    <property type="entry name" value="Secre_tail"/>
</dbReference>
<name>A0A923T7V4_9BACT</name>